<keyword evidence="1" id="KW-0175">Coiled coil</keyword>
<dbReference type="AlphaFoldDB" id="D3B2E1"/>
<dbReference type="InParanoid" id="D3B2E1"/>
<evidence type="ECO:0000313" key="3">
    <source>
        <dbReference type="Proteomes" id="UP000001396"/>
    </source>
</evidence>
<dbReference type="Proteomes" id="UP000001396">
    <property type="component" value="Unassembled WGS sequence"/>
</dbReference>
<comment type="caution">
    <text evidence="2">The sequence shown here is derived from an EMBL/GenBank/DDBJ whole genome shotgun (WGS) entry which is preliminary data.</text>
</comment>
<gene>
    <name evidence="2" type="ORF">PPL_02552</name>
</gene>
<evidence type="ECO:0000256" key="1">
    <source>
        <dbReference type="SAM" id="Coils"/>
    </source>
</evidence>
<evidence type="ECO:0000313" key="2">
    <source>
        <dbReference type="EMBL" id="EFA84516.1"/>
    </source>
</evidence>
<sequence>MLRLNKSNCRSTLKYLSCNLHLKNVTTSTSESLFKHSYITTYNSHLANNKRFYSTDKLKDLIYYRNETDELEDDEEEVEIKLDELQQHQQHQEEGETIKYNRIDDKHLEHLDFDHIDNESDILSAEAEHYNNQMSSQSIDDTQAKQKQLLDSYRDTIANDDSDQSASPSDKKIESILAVENFRTRIKLLLVNGHFDVVMDAFNQSLNVHPDHRGDVYHLIELVVKYLILNNQYSKAERFLSDSVTLHPAFLESDNILVILRDLRYFDPQSNFIHSILNTHVVISQEQLFKLINIYLSISETSVINQLMSRIHQPNDTSPQVIYERLLFETWCSTRTYGQVTDLLVRYHKKHPIGNTTTMHSLEVSPTRFWQYQSKMIQFSEEHLAEQKQLNNEKQLPPLTLLGEIHQLESGATELYLHGMLPKQWMYKKEEQARLANIVKTNSMKLFTDWLIAGGHQSVSLIELVDATCRLVQHKDAISHLPNIVKHLPHSLRCIFINSCLFKQFARLDMNAAISMIQEEPDKIIYQNDLFNSIIIEELLERKDLEMATQIMSNPNCRILPSSISRLCQVFIDNSICPYGLIRRLRHSNPDMITLYNVELNYLLENNQLSEAQELYRTMRRDTQTYQIGIKLYAKLYPDVVNNYGLWKPFMKMWESDVKHTLYNTIFKLLDPNGTGENIGFIAKVIDADQQYFTPSRKNHDEYGVKSSFVQQYMVLSCRNQHKKKVEMFLDMNTKFSRLVLKSVSDSNLIVKNKRADKKIQQKLSTATQENIILKIKLREPAKPLQPERTNFLVKHYLLPLLEENESAIKQINSERKSRVKHEIKQRPWKYKLTKLPMLPGATNPFVFRIDSKVLKNLTKESKPKSEIN</sequence>
<name>D3B2E1_HETP5</name>
<protein>
    <submittedName>
        <fullName evidence="2">Uncharacterized protein</fullName>
    </submittedName>
</protein>
<feature type="coiled-coil region" evidence="1">
    <location>
        <begin position="64"/>
        <end position="91"/>
    </location>
</feature>
<organism evidence="2 3">
    <name type="scientific">Heterostelium pallidum (strain ATCC 26659 / Pp 5 / PN500)</name>
    <name type="common">Cellular slime mold</name>
    <name type="synonym">Polysphondylium pallidum</name>
    <dbReference type="NCBI Taxonomy" id="670386"/>
    <lineage>
        <taxon>Eukaryota</taxon>
        <taxon>Amoebozoa</taxon>
        <taxon>Evosea</taxon>
        <taxon>Eumycetozoa</taxon>
        <taxon>Dictyostelia</taxon>
        <taxon>Acytosteliales</taxon>
        <taxon>Acytosteliaceae</taxon>
        <taxon>Heterostelium</taxon>
    </lineage>
</organism>
<keyword evidence="3" id="KW-1185">Reference proteome</keyword>
<reference evidence="2 3" key="1">
    <citation type="journal article" date="2011" name="Genome Res.">
        <title>Phylogeny-wide analysis of social amoeba genomes highlights ancient origins for complex intercellular communication.</title>
        <authorList>
            <person name="Heidel A.J."/>
            <person name="Lawal H.M."/>
            <person name="Felder M."/>
            <person name="Schilde C."/>
            <person name="Helps N.R."/>
            <person name="Tunggal B."/>
            <person name="Rivero F."/>
            <person name="John U."/>
            <person name="Schleicher M."/>
            <person name="Eichinger L."/>
            <person name="Platzer M."/>
            <person name="Noegel A.A."/>
            <person name="Schaap P."/>
            <person name="Gloeckner G."/>
        </authorList>
    </citation>
    <scope>NUCLEOTIDE SEQUENCE [LARGE SCALE GENOMIC DNA]</scope>
    <source>
        <strain evidence="3">ATCC 26659 / Pp 5 / PN500</strain>
    </source>
</reference>
<dbReference type="GeneID" id="31358076"/>
<dbReference type="RefSeq" id="XP_020436629.1">
    <property type="nucleotide sequence ID" value="XM_020573534.1"/>
</dbReference>
<dbReference type="EMBL" id="ADBJ01000009">
    <property type="protein sequence ID" value="EFA84516.1"/>
    <property type="molecule type" value="Genomic_DNA"/>
</dbReference>
<proteinExistence type="predicted"/>
<accession>D3B2E1</accession>